<feature type="domain" description="MaoC-like" evidence="1">
    <location>
        <begin position="200"/>
        <end position="282"/>
    </location>
</feature>
<evidence type="ECO:0000259" key="1">
    <source>
        <dbReference type="Pfam" id="PF01575"/>
    </source>
</evidence>
<gene>
    <name evidence="3" type="primary">RPP14_3</name>
    <name evidence="2" type="synonym">RPP14_4</name>
    <name evidence="3" type="ORF">g.67684</name>
    <name evidence="2" type="ORF">g.67686</name>
</gene>
<dbReference type="GO" id="GO:0006633">
    <property type="term" value="P:fatty acid biosynthetic process"/>
    <property type="evidence" value="ECO:0007669"/>
    <property type="project" value="TreeGrafter"/>
</dbReference>
<name>A0A146MDW1_LYGHE</name>
<dbReference type="GO" id="GO:0018812">
    <property type="term" value="F:3-hydroxyacyl-CoA dehydratase activity"/>
    <property type="evidence" value="ECO:0007669"/>
    <property type="project" value="UniProtKB-ARBA"/>
</dbReference>
<dbReference type="GO" id="GO:0019171">
    <property type="term" value="F:(3R)-hydroxyacyl-[acyl-carrier-protein] dehydratase activity"/>
    <property type="evidence" value="ECO:0007669"/>
    <property type="project" value="TreeGrafter"/>
</dbReference>
<dbReference type="InterPro" id="IPR050965">
    <property type="entry name" value="UPF0336/Enoyl-CoA_hydratase"/>
</dbReference>
<dbReference type="Pfam" id="PF01575">
    <property type="entry name" value="MaoC_dehydratas"/>
    <property type="match status" value="1"/>
</dbReference>
<sequence length="316" mass="35375">MKSLQFLFREPSKNFNRFGHQLYACCRLFAYHHSSSGHKTLREKRNLDLIDVAKIKGDPDFVYSKKLLSCSRCGFLPGASLKNKTYFLSPTIICNYLGTAKSLSYCLIGSTTYQLGSTTINLSWSKFEVEKSFVSEHRRETSTDNSFRNVAAQHPGRLGLRLLGMQLGCPVRRFSSWAHNLSSRRYLSTEGQTEHSVVMERLVTREDVEAFARLSGDTNPVHFSGKALVHGALLNSFLSGVIGTKLPGPGTILVSQSFKFPNPCYIGDVIVIQVSVSDVRKISVCQYLVSRKSDNQSLMEGEAKVIVRKDFISESH</sequence>
<accession>A0A146MDW1</accession>
<evidence type="ECO:0000313" key="2">
    <source>
        <dbReference type="EMBL" id="JAQ12257.1"/>
    </source>
</evidence>
<dbReference type="InterPro" id="IPR002539">
    <property type="entry name" value="MaoC-like_dom"/>
</dbReference>
<evidence type="ECO:0000313" key="3">
    <source>
        <dbReference type="EMBL" id="JAQ16740.1"/>
    </source>
</evidence>
<protein>
    <submittedName>
        <fullName evidence="3">Hydroxyacyl-thioester dehydratase type 2, mitochondrial</fullName>
    </submittedName>
</protein>
<dbReference type="Gene3D" id="3.10.129.10">
    <property type="entry name" value="Hotdog Thioesterase"/>
    <property type="match status" value="1"/>
</dbReference>
<proteinExistence type="predicted"/>
<reference evidence="3" key="1">
    <citation type="journal article" date="2016" name="Gigascience">
        <title>De novo construction of an expanded transcriptome assembly for the western tarnished plant bug, Lygus hesperus.</title>
        <authorList>
            <person name="Tassone E.E."/>
            <person name="Geib S.M."/>
            <person name="Hall B."/>
            <person name="Fabrick J.A."/>
            <person name="Brent C.S."/>
            <person name="Hull J.J."/>
        </authorList>
    </citation>
    <scope>NUCLEOTIDE SEQUENCE</scope>
</reference>
<dbReference type="InterPro" id="IPR029069">
    <property type="entry name" value="HotDog_dom_sf"/>
</dbReference>
<dbReference type="CDD" id="cd03449">
    <property type="entry name" value="R_hydratase"/>
    <property type="match status" value="1"/>
</dbReference>
<dbReference type="EMBL" id="GDHC01001889">
    <property type="protein sequence ID" value="JAQ16740.1"/>
    <property type="molecule type" value="Transcribed_RNA"/>
</dbReference>
<dbReference type="EMBL" id="GDHC01006372">
    <property type="protein sequence ID" value="JAQ12257.1"/>
    <property type="molecule type" value="Transcribed_RNA"/>
</dbReference>
<dbReference type="PANTHER" id="PTHR43437:SF3">
    <property type="entry name" value="HYDROXYACYL-THIOESTER DEHYDRATASE TYPE 2, MITOCHONDRIAL"/>
    <property type="match status" value="1"/>
</dbReference>
<dbReference type="PANTHER" id="PTHR43437">
    <property type="entry name" value="HYDROXYACYL-THIOESTER DEHYDRATASE TYPE 2, MITOCHONDRIAL-RELATED"/>
    <property type="match status" value="1"/>
</dbReference>
<dbReference type="GO" id="GO:0005739">
    <property type="term" value="C:mitochondrion"/>
    <property type="evidence" value="ECO:0007669"/>
    <property type="project" value="TreeGrafter"/>
</dbReference>
<organism evidence="3">
    <name type="scientific">Lygus hesperus</name>
    <name type="common">Western plant bug</name>
    <dbReference type="NCBI Taxonomy" id="30085"/>
    <lineage>
        <taxon>Eukaryota</taxon>
        <taxon>Metazoa</taxon>
        <taxon>Ecdysozoa</taxon>
        <taxon>Arthropoda</taxon>
        <taxon>Hexapoda</taxon>
        <taxon>Insecta</taxon>
        <taxon>Pterygota</taxon>
        <taxon>Neoptera</taxon>
        <taxon>Paraneoptera</taxon>
        <taxon>Hemiptera</taxon>
        <taxon>Heteroptera</taxon>
        <taxon>Panheteroptera</taxon>
        <taxon>Cimicomorpha</taxon>
        <taxon>Miridae</taxon>
        <taxon>Mirini</taxon>
        <taxon>Lygus</taxon>
    </lineage>
</organism>
<dbReference type="AlphaFoldDB" id="A0A146MDW1"/>
<dbReference type="SUPFAM" id="SSF54637">
    <property type="entry name" value="Thioesterase/thiol ester dehydrase-isomerase"/>
    <property type="match status" value="1"/>
</dbReference>